<evidence type="ECO:0000313" key="3">
    <source>
        <dbReference type="Proteomes" id="UP000660745"/>
    </source>
</evidence>
<gene>
    <name evidence="2" type="ORF">GCM10012278_62770</name>
</gene>
<dbReference type="GO" id="GO:0042803">
    <property type="term" value="F:protein homodimerization activity"/>
    <property type="evidence" value="ECO:0007669"/>
    <property type="project" value="InterPro"/>
</dbReference>
<reference evidence="2" key="1">
    <citation type="journal article" date="2014" name="Int. J. Syst. Evol. Microbiol.">
        <title>Complete genome sequence of Corynebacterium casei LMG S-19264T (=DSM 44701T), isolated from a smear-ripened cheese.</title>
        <authorList>
            <consortium name="US DOE Joint Genome Institute (JGI-PGF)"/>
            <person name="Walter F."/>
            <person name="Albersmeier A."/>
            <person name="Kalinowski J."/>
            <person name="Ruckert C."/>
        </authorList>
    </citation>
    <scope>NUCLEOTIDE SEQUENCE</scope>
    <source>
        <strain evidence="2">CGMCC 4.7430</strain>
    </source>
</reference>
<keyword evidence="3" id="KW-1185">Reference proteome</keyword>
<dbReference type="InterPro" id="IPR009012">
    <property type="entry name" value="GrpE_head"/>
</dbReference>
<accession>A0A918AC57</accession>
<name>A0A918AC57_9ACTN</name>
<dbReference type="GO" id="GO:0000774">
    <property type="term" value="F:adenyl-nucleotide exchange factor activity"/>
    <property type="evidence" value="ECO:0007669"/>
    <property type="project" value="InterPro"/>
</dbReference>
<evidence type="ECO:0008006" key="4">
    <source>
        <dbReference type="Google" id="ProtNLM"/>
    </source>
</evidence>
<reference evidence="2" key="2">
    <citation type="submission" date="2020-09" db="EMBL/GenBank/DDBJ databases">
        <authorList>
            <person name="Sun Q."/>
            <person name="Zhou Y."/>
        </authorList>
    </citation>
    <scope>NUCLEOTIDE SEQUENCE</scope>
    <source>
        <strain evidence="2">CGMCC 4.7430</strain>
    </source>
</reference>
<proteinExistence type="predicted"/>
<dbReference type="Gene3D" id="2.30.22.10">
    <property type="entry name" value="Head domain of nucleotide exchange factor GrpE"/>
    <property type="match status" value="1"/>
</dbReference>
<dbReference type="InterPro" id="IPR000740">
    <property type="entry name" value="GrpE"/>
</dbReference>
<dbReference type="GO" id="GO:0006457">
    <property type="term" value="P:protein folding"/>
    <property type="evidence" value="ECO:0007669"/>
    <property type="project" value="InterPro"/>
</dbReference>
<dbReference type="PROSITE" id="PS01071">
    <property type="entry name" value="GRPE"/>
    <property type="match status" value="1"/>
</dbReference>
<protein>
    <recommendedName>
        <fullName evidence="4">Nucleotide exchange factor GrpE</fullName>
    </recommendedName>
</protein>
<dbReference type="SUPFAM" id="SSF51064">
    <property type="entry name" value="Head domain of nucleotide exchange factor GrpE"/>
    <property type="match status" value="1"/>
</dbReference>
<dbReference type="GO" id="GO:0051087">
    <property type="term" value="F:protein-folding chaperone binding"/>
    <property type="evidence" value="ECO:0007669"/>
    <property type="project" value="InterPro"/>
</dbReference>
<dbReference type="EMBL" id="BMNK01000013">
    <property type="protein sequence ID" value="GGP12948.1"/>
    <property type="molecule type" value="Genomic_DNA"/>
</dbReference>
<sequence>MSDISLVTALDRLTEEIRTKFQHDVDRSNHREQIIDRLFEENKALRHGLLQEALTPVRTGLYRLYDLTGREAARLRDRPEDDGHVSSLLEAIAAEVAEVLARTGADLLDVAPGEPYDAARHRATRTQPGPAGQVLAVVAAGFHQGERVLRKADVVVGEAPAQADQQRKDG</sequence>
<dbReference type="Proteomes" id="UP000660745">
    <property type="component" value="Unassembled WGS sequence"/>
</dbReference>
<dbReference type="Pfam" id="PF01025">
    <property type="entry name" value="GrpE"/>
    <property type="match status" value="1"/>
</dbReference>
<comment type="caution">
    <text evidence="2">The sequence shown here is derived from an EMBL/GenBank/DDBJ whole genome shotgun (WGS) entry which is preliminary data.</text>
</comment>
<keyword evidence="1" id="KW-0143">Chaperone</keyword>
<evidence type="ECO:0000256" key="1">
    <source>
        <dbReference type="ARBA" id="ARBA00023186"/>
    </source>
</evidence>
<evidence type="ECO:0000313" key="2">
    <source>
        <dbReference type="EMBL" id="GGP12948.1"/>
    </source>
</evidence>
<dbReference type="AlphaFoldDB" id="A0A918AC57"/>
<organism evidence="2 3">
    <name type="scientific">Nonomuraea glycinis</name>
    <dbReference type="NCBI Taxonomy" id="2047744"/>
    <lineage>
        <taxon>Bacteria</taxon>
        <taxon>Bacillati</taxon>
        <taxon>Actinomycetota</taxon>
        <taxon>Actinomycetes</taxon>
        <taxon>Streptosporangiales</taxon>
        <taxon>Streptosporangiaceae</taxon>
        <taxon>Nonomuraea</taxon>
    </lineage>
</organism>